<dbReference type="SUPFAM" id="SSF55874">
    <property type="entry name" value="ATPase domain of HSP90 chaperone/DNA topoisomerase II/histidine kinase"/>
    <property type="match status" value="1"/>
</dbReference>
<dbReference type="PANTHER" id="PTHR43547:SF2">
    <property type="entry name" value="HYBRID SIGNAL TRANSDUCTION HISTIDINE KINASE C"/>
    <property type="match status" value="1"/>
</dbReference>
<dbReference type="InterPro" id="IPR036097">
    <property type="entry name" value="HisK_dim/P_sf"/>
</dbReference>
<keyword evidence="15" id="KW-1185">Reference proteome</keyword>
<dbReference type="Pfam" id="PF00072">
    <property type="entry name" value="Response_reg"/>
    <property type="match status" value="1"/>
</dbReference>
<dbReference type="FunFam" id="1.10.287.130:FF:000001">
    <property type="entry name" value="Two-component sensor histidine kinase"/>
    <property type="match status" value="1"/>
</dbReference>
<dbReference type="Pfam" id="PF00512">
    <property type="entry name" value="HisKA"/>
    <property type="match status" value="1"/>
</dbReference>
<evidence type="ECO:0000256" key="5">
    <source>
        <dbReference type="ARBA" id="ARBA00022679"/>
    </source>
</evidence>
<dbReference type="Gene3D" id="3.40.50.2300">
    <property type="match status" value="1"/>
</dbReference>
<dbReference type="InterPro" id="IPR004358">
    <property type="entry name" value="Sig_transdc_His_kin-like_C"/>
</dbReference>
<dbReference type="InterPro" id="IPR005467">
    <property type="entry name" value="His_kinase_dom"/>
</dbReference>
<protein>
    <recommendedName>
        <fullName evidence="3">histidine kinase</fullName>
        <ecNumber evidence="3">2.7.13.3</ecNumber>
    </recommendedName>
</protein>
<dbReference type="GO" id="GO:0000155">
    <property type="term" value="F:phosphorelay sensor kinase activity"/>
    <property type="evidence" value="ECO:0007669"/>
    <property type="project" value="InterPro"/>
</dbReference>
<comment type="caution">
    <text evidence="14">The sequence shown here is derived from an EMBL/GenBank/DDBJ whole genome shotgun (WGS) entry which is preliminary data.</text>
</comment>
<dbReference type="SUPFAM" id="SSF47384">
    <property type="entry name" value="Homodimeric domain of signal transducing histidine kinase"/>
    <property type="match status" value="1"/>
</dbReference>
<dbReference type="Pfam" id="PF02518">
    <property type="entry name" value="HATPase_c"/>
    <property type="match status" value="1"/>
</dbReference>
<feature type="domain" description="Response regulatory" evidence="11">
    <location>
        <begin position="629"/>
        <end position="745"/>
    </location>
</feature>
<gene>
    <name evidence="14" type="ORF">GCM10008066_01360</name>
</gene>
<dbReference type="Pfam" id="PF08447">
    <property type="entry name" value="PAS_3"/>
    <property type="match status" value="1"/>
</dbReference>
<dbReference type="InterPro" id="IPR013655">
    <property type="entry name" value="PAS_fold_3"/>
</dbReference>
<dbReference type="InterPro" id="IPR003594">
    <property type="entry name" value="HATPase_dom"/>
</dbReference>
<keyword evidence="5" id="KW-0808">Transferase</keyword>
<dbReference type="InterPro" id="IPR001789">
    <property type="entry name" value="Sig_transdc_resp-reg_receiver"/>
</dbReference>
<keyword evidence="7" id="KW-0902">Two-component regulatory system</keyword>
<dbReference type="InterPro" id="IPR003661">
    <property type="entry name" value="HisK_dim/P_dom"/>
</dbReference>
<dbReference type="NCBIfam" id="TIGR00229">
    <property type="entry name" value="sensory_box"/>
    <property type="match status" value="2"/>
</dbReference>
<dbReference type="SMART" id="SM00387">
    <property type="entry name" value="HATPase_c"/>
    <property type="match status" value="1"/>
</dbReference>
<keyword evidence="6" id="KW-0418">Kinase</keyword>
<dbReference type="SMART" id="SM00448">
    <property type="entry name" value="REC"/>
    <property type="match status" value="1"/>
</dbReference>
<feature type="domain" description="PAS" evidence="12">
    <location>
        <begin position="125"/>
        <end position="196"/>
    </location>
</feature>
<evidence type="ECO:0000256" key="1">
    <source>
        <dbReference type="ARBA" id="ARBA00000085"/>
    </source>
</evidence>
<evidence type="ECO:0000256" key="3">
    <source>
        <dbReference type="ARBA" id="ARBA00012438"/>
    </source>
</evidence>
<dbReference type="SMART" id="SM00091">
    <property type="entry name" value="PAS"/>
    <property type="match status" value="3"/>
</dbReference>
<dbReference type="PANTHER" id="PTHR43547">
    <property type="entry name" value="TWO-COMPONENT HISTIDINE KINASE"/>
    <property type="match status" value="1"/>
</dbReference>
<dbReference type="RefSeq" id="WP_188379360.1">
    <property type="nucleotide sequence ID" value="NZ_BMDI01000001.1"/>
</dbReference>
<dbReference type="SUPFAM" id="SSF55785">
    <property type="entry name" value="PYP-like sensor domain (PAS domain)"/>
    <property type="match status" value="3"/>
</dbReference>
<evidence type="ECO:0000256" key="8">
    <source>
        <dbReference type="ARBA" id="ARBA00023136"/>
    </source>
</evidence>
<dbReference type="InterPro" id="IPR000700">
    <property type="entry name" value="PAS-assoc_C"/>
</dbReference>
<dbReference type="PROSITE" id="PS50112">
    <property type="entry name" value="PAS"/>
    <property type="match status" value="1"/>
</dbReference>
<reference evidence="15" key="1">
    <citation type="journal article" date="2019" name="Int. J. Syst. Evol. Microbiol.">
        <title>The Global Catalogue of Microorganisms (GCM) 10K type strain sequencing project: providing services to taxonomists for standard genome sequencing and annotation.</title>
        <authorList>
            <consortium name="The Broad Institute Genomics Platform"/>
            <consortium name="The Broad Institute Genome Sequencing Center for Infectious Disease"/>
            <person name="Wu L."/>
            <person name="Ma J."/>
        </authorList>
    </citation>
    <scope>NUCLEOTIDE SEQUENCE [LARGE SCALE GENOMIC DNA]</scope>
    <source>
        <strain evidence="15">CCM 2767</strain>
    </source>
</reference>
<sequence length="751" mass="84799">MDRPANQNRPTVDAVLARISDGYYSVNSAWQFTDVNRQALQILDCSAEDLLGKDLWEVFPGLRGSVFEEGYRRVMLQREPEELKAFYPDHQRWYEVQAYPTGDGLSVYFRNVTDIVNVDAKLKQSEQRLQKMADSIPQIVWICDAQGNLQYINQKWHEFTGFPFDPLLVQDQISAILHEDDRDVTLRAWERSRSDGRAFYAEHRMKSASGEYRWFMARAQPEIDPETEQILGWFGTSTDIHEQKLAQMAAETSEARYNSLFNSIDEGFCVIEMLFDSAGNPFDYRFVDVNPVFEAQTGLHDAIGKTARQMVPQHESYWYEIYGDVALTGQPVRFENEAKALQRWYDVYAFRIDAPEDRHVAVLFKDITERKVTERQLLLDSQRKDEFLAMLAHELRNPLAPISAAADLLRLAQPDDARVRKSSEIISRQVRHMTSLINDLLDVSRVTSGLVSLDSAATDLRQILLEAQEQTRPLIESRRHHFSSTMPSETMIVRGDSKRLIQIFSNLLNNAAKYTPEGGIISLRGEVRENEVDIMVADNGIGMSASLVKNAFELFTQAERTADRAQGGLGIGLALVKSLVELHGGRVVGSSAGLNEGSEFRVTLPLMVSHAVHVPLDDEPTHNALEPLRLMVVDDNEDAARMLAMFLEAAGHEVIVEFESRRALERAAIERPSVCLLDVGLPDIDGYELARRLKRNPDTADMILIAITGYGQEKDRLNTAQAGFSHHFVKPVSTDALMALLTEIAVSRQPG</sequence>
<dbReference type="PRINTS" id="PR00344">
    <property type="entry name" value="BCTRLSENSOR"/>
</dbReference>
<dbReference type="InterPro" id="IPR013656">
    <property type="entry name" value="PAS_4"/>
</dbReference>
<comment type="subcellular location">
    <subcellularLocation>
        <location evidence="2">Cell inner membrane</location>
        <topology evidence="2">Multi-pass membrane protein</topology>
    </subcellularLocation>
</comment>
<evidence type="ECO:0000259" key="13">
    <source>
        <dbReference type="PROSITE" id="PS50113"/>
    </source>
</evidence>
<accession>A0A8J3ATL9</accession>
<dbReference type="InterPro" id="IPR011006">
    <property type="entry name" value="CheY-like_superfamily"/>
</dbReference>
<dbReference type="SMART" id="SM00388">
    <property type="entry name" value="HisKA"/>
    <property type="match status" value="1"/>
</dbReference>
<evidence type="ECO:0000256" key="7">
    <source>
        <dbReference type="ARBA" id="ARBA00023012"/>
    </source>
</evidence>
<dbReference type="PROSITE" id="PS50113">
    <property type="entry name" value="PAC"/>
    <property type="match status" value="1"/>
</dbReference>
<dbReference type="InterPro" id="IPR036890">
    <property type="entry name" value="HATPase_C_sf"/>
</dbReference>
<dbReference type="EC" id="2.7.13.3" evidence="3"/>
<dbReference type="Gene3D" id="3.30.565.10">
    <property type="entry name" value="Histidine kinase-like ATPase, C-terminal domain"/>
    <property type="match status" value="1"/>
</dbReference>
<dbReference type="Gene3D" id="3.30.450.20">
    <property type="entry name" value="PAS domain"/>
    <property type="match status" value="3"/>
</dbReference>
<name>A0A8J3ATL9_9BURK</name>
<evidence type="ECO:0000256" key="2">
    <source>
        <dbReference type="ARBA" id="ARBA00004429"/>
    </source>
</evidence>
<evidence type="ECO:0000256" key="4">
    <source>
        <dbReference type="ARBA" id="ARBA00022553"/>
    </source>
</evidence>
<feature type="domain" description="Histidine kinase" evidence="10">
    <location>
        <begin position="390"/>
        <end position="608"/>
    </location>
</feature>
<dbReference type="PROSITE" id="PS50110">
    <property type="entry name" value="RESPONSE_REGULATORY"/>
    <property type="match status" value="1"/>
</dbReference>
<dbReference type="CDD" id="cd00082">
    <property type="entry name" value="HisKA"/>
    <property type="match status" value="1"/>
</dbReference>
<evidence type="ECO:0000256" key="6">
    <source>
        <dbReference type="ARBA" id="ARBA00022777"/>
    </source>
</evidence>
<evidence type="ECO:0000259" key="11">
    <source>
        <dbReference type="PROSITE" id="PS50110"/>
    </source>
</evidence>
<dbReference type="CDD" id="cd17580">
    <property type="entry name" value="REC_2_DhkD-like"/>
    <property type="match status" value="1"/>
</dbReference>
<dbReference type="EMBL" id="BMDI01000001">
    <property type="protein sequence ID" value="GGI15918.1"/>
    <property type="molecule type" value="Genomic_DNA"/>
</dbReference>
<dbReference type="AlphaFoldDB" id="A0A8J3ATL9"/>
<proteinExistence type="predicted"/>
<evidence type="ECO:0000259" key="10">
    <source>
        <dbReference type="PROSITE" id="PS50109"/>
    </source>
</evidence>
<dbReference type="Pfam" id="PF08448">
    <property type="entry name" value="PAS_4"/>
    <property type="match status" value="2"/>
</dbReference>
<dbReference type="SMART" id="SM00086">
    <property type="entry name" value="PAC"/>
    <property type="match status" value="1"/>
</dbReference>
<dbReference type="GO" id="GO:0005886">
    <property type="term" value="C:plasma membrane"/>
    <property type="evidence" value="ECO:0007669"/>
    <property type="project" value="UniProtKB-SubCell"/>
</dbReference>
<evidence type="ECO:0000256" key="9">
    <source>
        <dbReference type="PROSITE-ProRule" id="PRU00169"/>
    </source>
</evidence>
<organism evidence="14 15">
    <name type="scientific">Oxalicibacterium faecigallinarum</name>
    <dbReference type="NCBI Taxonomy" id="573741"/>
    <lineage>
        <taxon>Bacteria</taxon>
        <taxon>Pseudomonadati</taxon>
        <taxon>Pseudomonadota</taxon>
        <taxon>Betaproteobacteria</taxon>
        <taxon>Burkholderiales</taxon>
        <taxon>Oxalobacteraceae</taxon>
        <taxon>Oxalicibacterium</taxon>
    </lineage>
</organism>
<feature type="domain" description="PAC" evidence="13">
    <location>
        <begin position="199"/>
        <end position="252"/>
    </location>
</feature>
<dbReference type="FunFam" id="3.30.450.20:FF:000099">
    <property type="entry name" value="Sensory box sensor histidine kinase"/>
    <property type="match status" value="1"/>
</dbReference>
<evidence type="ECO:0000313" key="15">
    <source>
        <dbReference type="Proteomes" id="UP000642180"/>
    </source>
</evidence>
<dbReference type="SUPFAM" id="SSF52172">
    <property type="entry name" value="CheY-like"/>
    <property type="match status" value="1"/>
</dbReference>
<feature type="modified residue" description="4-aspartylphosphate" evidence="9">
    <location>
        <position position="678"/>
    </location>
</feature>
<dbReference type="Proteomes" id="UP000642180">
    <property type="component" value="Unassembled WGS sequence"/>
</dbReference>
<keyword evidence="4 9" id="KW-0597">Phosphoprotein</keyword>
<evidence type="ECO:0000259" key="12">
    <source>
        <dbReference type="PROSITE" id="PS50112"/>
    </source>
</evidence>
<dbReference type="FunFam" id="3.30.565.10:FF:000006">
    <property type="entry name" value="Sensor histidine kinase WalK"/>
    <property type="match status" value="1"/>
</dbReference>
<dbReference type="PROSITE" id="PS50109">
    <property type="entry name" value="HIS_KIN"/>
    <property type="match status" value="1"/>
</dbReference>
<dbReference type="InterPro" id="IPR035965">
    <property type="entry name" value="PAS-like_dom_sf"/>
</dbReference>
<dbReference type="InterPro" id="IPR001610">
    <property type="entry name" value="PAC"/>
</dbReference>
<evidence type="ECO:0000313" key="14">
    <source>
        <dbReference type="EMBL" id="GGI15918.1"/>
    </source>
</evidence>
<dbReference type="InterPro" id="IPR000014">
    <property type="entry name" value="PAS"/>
</dbReference>
<comment type="catalytic activity">
    <reaction evidence="1">
        <text>ATP + protein L-histidine = ADP + protein N-phospho-L-histidine.</text>
        <dbReference type="EC" id="2.7.13.3"/>
    </reaction>
</comment>
<keyword evidence="8" id="KW-0472">Membrane</keyword>
<dbReference type="Gene3D" id="1.10.287.130">
    <property type="match status" value="1"/>
</dbReference>
<dbReference type="CDD" id="cd00130">
    <property type="entry name" value="PAS"/>
    <property type="match status" value="2"/>
</dbReference>